<feature type="transmembrane region" description="Helical" evidence="1">
    <location>
        <begin position="164"/>
        <end position="188"/>
    </location>
</feature>
<name>A0A485LZP7_9ZZZZ</name>
<feature type="transmembrane region" description="Helical" evidence="1">
    <location>
        <begin position="126"/>
        <end position="157"/>
    </location>
</feature>
<protein>
    <submittedName>
        <fullName evidence="2">Molybdate transporter of MFS superfamily protein</fullName>
    </submittedName>
</protein>
<feature type="transmembrane region" description="Helical" evidence="1">
    <location>
        <begin position="46"/>
        <end position="67"/>
    </location>
</feature>
<dbReference type="EMBL" id="CAADRM010000078">
    <property type="protein sequence ID" value="VFU13282.1"/>
    <property type="molecule type" value="Genomic_DNA"/>
</dbReference>
<evidence type="ECO:0000313" key="2">
    <source>
        <dbReference type="EMBL" id="VFU13282.1"/>
    </source>
</evidence>
<dbReference type="GO" id="GO:0015098">
    <property type="term" value="F:molybdate ion transmembrane transporter activity"/>
    <property type="evidence" value="ECO:0007669"/>
    <property type="project" value="InterPro"/>
</dbReference>
<proteinExistence type="predicted"/>
<dbReference type="InterPro" id="IPR031563">
    <property type="entry name" value="MOT1/MOT2"/>
</dbReference>
<feature type="transmembrane region" description="Helical" evidence="1">
    <location>
        <begin position="208"/>
        <end position="231"/>
    </location>
</feature>
<accession>A0A485LZP7</accession>
<feature type="transmembrane region" description="Helical" evidence="1">
    <location>
        <begin position="88"/>
        <end position="106"/>
    </location>
</feature>
<feature type="transmembrane region" description="Helical" evidence="1">
    <location>
        <begin position="306"/>
        <end position="327"/>
    </location>
</feature>
<gene>
    <name evidence="2" type="ORF">SCFA_170005</name>
</gene>
<keyword evidence="1" id="KW-1133">Transmembrane helix</keyword>
<reference evidence="2" key="1">
    <citation type="submission" date="2019-03" db="EMBL/GenBank/DDBJ databases">
        <authorList>
            <person name="Hao L."/>
        </authorList>
    </citation>
    <scope>NUCLEOTIDE SEQUENCE</scope>
</reference>
<evidence type="ECO:0000256" key="1">
    <source>
        <dbReference type="SAM" id="Phobius"/>
    </source>
</evidence>
<keyword evidence="1" id="KW-0472">Membrane</keyword>
<organism evidence="2">
    <name type="scientific">anaerobic digester metagenome</name>
    <dbReference type="NCBI Taxonomy" id="1263854"/>
    <lineage>
        <taxon>unclassified sequences</taxon>
        <taxon>metagenomes</taxon>
        <taxon>ecological metagenomes</taxon>
    </lineage>
</organism>
<feature type="transmembrane region" description="Helical" evidence="1">
    <location>
        <begin position="339"/>
        <end position="368"/>
    </location>
</feature>
<sequence length="375" mass="39424">MDEKGESVNIGPFRFSMREMSGAMGDFGTLLPLAVGYISVCGLNPAGLLVTIGLANILTGLIYRLPIPIEPMKVIAAVAIAQRWEPSMIYAAGFSMGVVWLAIFATRVMDRVAVLTPEPVVRGIQVALGILLAAQAFEMVAGSWVLGAVCIGIILLLRKNPYAPAAIVLIGLGVGIMFLRGQLSGIGFAGPSLPNLTMFHPIQVWESLLGAGFAQIPLTATNAIIVTAAMIKNYWPEREVGVNQLSLSTGIMNLVSPFLGGMPMCHGAGGLASQYYFGARTGGANIIEGTIEVALGILLATSIANLFALFPGPIIGAMMLLVGIQLVGFGRKFGSGRDLIPLAVTVAVSLITNMAFGFAAGVLIHYGIRRLARVW</sequence>
<keyword evidence="1" id="KW-0812">Transmembrane</keyword>
<dbReference type="PANTHER" id="PTHR31970:SF9">
    <property type="entry name" value="MOLYBDATE TRANSPORTER 2"/>
    <property type="match status" value="1"/>
</dbReference>
<dbReference type="AlphaFoldDB" id="A0A485LZP7"/>
<dbReference type="Pfam" id="PF16983">
    <property type="entry name" value="MFS_MOT1"/>
    <property type="match status" value="2"/>
</dbReference>
<dbReference type="PANTHER" id="PTHR31970">
    <property type="match status" value="1"/>
</dbReference>
<feature type="transmembrane region" description="Helical" evidence="1">
    <location>
        <begin position="21"/>
        <end position="40"/>
    </location>
</feature>